<evidence type="ECO:0000313" key="7">
    <source>
        <dbReference type="EMBL" id="SDY35415.1"/>
    </source>
</evidence>
<evidence type="ECO:0000256" key="1">
    <source>
        <dbReference type="ARBA" id="ARBA00004141"/>
    </source>
</evidence>
<feature type="transmembrane region" description="Helical" evidence="5">
    <location>
        <begin position="98"/>
        <end position="121"/>
    </location>
</feature>
<feature type="transmembrane region" description="Helical" evidence="5">
    <location>
        <begin position="333"/>
        <end position="355"/>
    </location>
</feature>
<name>A0A1H3J749_9EURY</name>
<keyword evidence="2 5" id="KW-0812">Transmembrane</keyword>
<feature type="transmembrane region" description="Helical" evidence="5">
    <location>
        <begin position="487"/>
        <end position="506"/>
    </location>
</feature>
<dbReference type="HAMAP" id="MF_00445">
    <property type="entry name" value="NDH1_NuoN_1"/>
    <property type="match status" value="1"/>
</dbReference>
<feature type="transmembrane region" description="Helical" evidence="5">
    <location>
        <begin position="229"/>
        <end position="246"/>
    </location>
</feature>
<organism evidence="7 8">
    <name type="scientific">Halopenitus persicus</name>
    <dbReference type="NCBI Taxonomy" id="1048396"/>
    <lineage>
        <taxon>Archaea</taxon>
        <taxon>Methanobacteriati</taxon>
        <taxon>Methanobacteriota</taxon>
        <taxon>Stenosarchaea group</taxon>
        <taxon>Halobacteria</taxon>
        <taxon>Halobacteriales</taxon>
        <taxon>Haloferacaceae</taxon>
        <taxon>Halopenitus</taxon>
    </lineage>
</organism>
<dbReference type="Proteomes" id="UP000199079">
    <property type="component" value="Unassembled WGS sequence"/>
</dbReference>
<keyword evidence="4 5" id="KW-0472">Membrane</keyword>
<feature type="transmembrane region" description="Helical" evidence="5">
    <location>
        <begin position="367"/>
        <end position="387"/>
    </location>
</feature>
<evidence type="ECO:0000313" key="8">
    <source>
        <dbReference type="Proteomes" id="UP000199079"/>
    </source>
</evidence>
<dbReference type="GO" id="GO:0016020">
    <property type="term" value="C:membrane"/>
    <property type="evidence" value="ECO:0007669"/>
    <property type="project" value="UniProtKB-SubCell"/>
</dbReference>
<evidence type="ECO:0000256" key="2">
    <source>
        <dbReference type="ARBA" id="ARBA00022692"/>
    </source>
</evidence>
<feature type="domain" description="NADH:quinone oxidoreductase/Mrp antiporter transmembrane" evidence="6">
    <location>
        <begin position="152"/>
        <end position="458"/>
    </location>
</feature>
<evidence type="ECO:0000259" key="6">
    <source>
        <dbReference type="Pfam" id="PF00361"/>
    </source>
</evidence>
<accession>A0A1H3J749</accession>
<gene>
    <name evidence="7" type="ORF">SAMN05216564_104406</name>
</gene>
<feature type="transmembrane region" description="Helical" evidence="5">
    <location>
        <begin position="305"/>
        <end position="326"/>
    </location>
</feature>
<feature type="transmembrane region" description="Helical" evidence="5">
    <location>
        <begin position="399"/>
        <end position="423"/>
    </location>
</feature>
<feature type="transmembrane region" description="Helical" evidence="5">
    <location>
        <begin position="443"/>
        <end position="462"/>
    </location>
</feature>
<keyword evidence="8" id="KW-1185">Reference proteome</keyword>
<dbReference type="AlphaFoldDB" id="A0A1H3J749"/>
<dbReference type="EMBL" id="FNPC01000004">
    <property type="protein sequence ID" value="SDY35415.1"/>
    <property type="molecule type" value="Genomic_DNA"/>
</dbReference>
<dbReference type="OrthoDB" id="29144at2157"/>
<feature type="transmembrane region" description="Helical" evidence="5">
    <location>
        <begin position="158"/>
        <end position="177"/>
    </location>
</feature>
<proteinExistence type="inferred from homology"/>
<feature type="transmembrane region" description="Helical" evidence="5">
    <location>
        <begin position="266"/>
        <end position="285"/>
    </location>
</feature>
<dbReference type="PANTHER" id="PTHR22773">
    <property type="entry name" value="NADH DEHYDROGENASE"/>
    <property type="match status" value="1"/>
</dbReference>
<dbReference type="GO" id="GO:0042773">
    <property type="term" value="P:ATP synthesis coupled electron transport"/>
    <property type="evidence" value="ECO:0007669"/>
    <property type="project" value="InterPro"/>
</dbReference>
<sequence length="522" mass="53587">MSVQQPSTVEPLAALPAQTGAAPLPEWTALGPVLALVAAGLLLLLWDTVFPNRRTNTELSVIAAVGSLAALALSGWYLAAGTGRPATGGAITLFAEAITIDGLALFFTAIVASVTTLVVVASRDYLTDHETPGEFYSLVVLAAAGMALLASASSLATIFVALEMVSLPSYALVAYLKENRGSVEAGLKYFLVGAVSSAIFVFGISLVYAATGSLLLSDVAAAFGDLGDLAGVAGVGVVMMIAGFAFKTASVPVHFWAPEVYEGAPAPVSAFLSSASKAAGFAVAFRVFTEAFHLGGEVTAVGIDWALVFAVLAVVTMTLGNFAAAVQTEVKRMLAYSSIGHAGYALIGLAAISAGGSHNGAVMGASMAHLFVYGFMNTGAFLFIAMVERWGVGRTFEDYAGLGTVAPMASVAMTVFMFSLAGLPPFGGFFSKYFLFAGAVFNGFWWLAAVGALNSVLSLYYYSRVVKAIWIEDPTDALAAVDSRPTALYGAVIVAAVATVVVLPGFGPVIETAEAAATALFG</sequence>
<feature type="transmembrane region" description="Helical" evidence="5">
    <location>
        <begin position="58"/>
        <end position="78"/>
    </location>
</feature>
<evidence type="ECO:0000256" key="3">
    <source>
        <dbReference type="ARBA" id="ARBA00022989"/>
    </source>
</evidence>
<dbReference type="PRINTS" id="PR01434">
    <property type="entry name" value="NADHDHGNASE5"/>
</dbReference>
<dbReference type="Pfam" id="PF00361">
    <property type="entry name" value="Proton_antipo_M"/>
    <property type="match status" value="1"/>
</dbReference>
<dbReference type="InterPro" id="IPR010096">
    <property type="entry name" value="NADH-Q_OxRdtase_suN/2"/>
</dbReference>
<protein>
    <submittedName>
        <fullName evidence="7">NADH dehydrogenase subunit N</fullName>
    </submittedName>
</protein>
<dbReference type="InterPro" id="IPR001750">
    <property type="entry name" value="ND/Mrp_TM"/>
</dbReference>
<dbReference type="GO" id="GO:0008137">
    <property type="term" value="F:NADH dehydrogenase (ubiquinone) activity"/>
    <property type="evidence" value="ECO:0007669"/>
    <property type="project" value="InterPro"/>
</dbReference>
<feature type="transmembrane region" description="Helical" evidence="5">
    <location>
        <begin position="27"/>
        <end position="46"/>
    </location>
</feature>
<evidence type="ECO:0000256" key="5">
    <source>
        <dbReference type="SAM" id="Phobius"/>
    </source>
</evidence>
<evidence type="ECO:0000256" key="4">
    <source>
        <dbReference type="ARBA" id="ARBA00023136"/>
    </source>
</evidence>
<keyword evidence="3 5" id="KW-1133">Transmembrane helix</keyword>
<dbReference type="GeneID" id="43839439"/>
<feature type="transmembrane region" description="Helical" evidence="5">
    <location>
        <begin position="133"/>
        <end position="152"/>
    </location>
</feature>
<dbReference type="RefSeq" id="WP_021074922.1">
    <property type="nucleotide sequence ID" value="NZ_FNPC01000004.1"/>
</dbReference>
<reference evidence="8" key="1">
    <citation type="submission" date="2016-10" db="EMBL/GenBank/DDBJ databases">
        <authorList>
            <person name="Varghese N."/>
            <person name="Submissions S."/>
        </authorList>
    </citation>
    <scope>NUCLEOTIDE SEQUENCE [LARGE SCALE GENOMIC DNA]</scope>
    <source>
        <strain evidence="8">DC30,IBRC 10041,KCTC 4046</strain>
    </source>
</reference>
<dbReference type="NCBIfam" id="TIGR01770">
    <property type="entry name" value="NDH_I_N"/>
    <property type="match status" value="1"/>
</dbReference>
<comment type="subcellular location">
    <subcellularLocation>
        <location evidence="1">Membrane</location>
        <topology evidence="1">Multi-pass membrane protein</topology>
    </subcellularLocation>
</comment>
<feature type="transmembrane region" description="Helical" evidence="5">
    <location>
        <begin position="189"/>
        <end position="209"/>
    </location>
</feature>